<name>A0A6N6MKG1_9HYPH</name>
<evidence type="ECO:0008006" key="3">
    <source>
        <dbReference type="Google" id="ProtNLM"/>
    </source>
</evidence>
<evidence type="ECO:0000313" key="1">
    <source>
        <dbReference type="EMBL" id="KAB1071668.1"/>
    </source>
</evidence>
<dbReference type="InterPro" id="IPR011990">
    <property type="entry name" value="TPR-like_helical_dom_sf"/>
</dbReference>
<dbReference type="SUPFAM" id="SSF81901">
    <property type="entry name" value="HCP-like"/>
    <property type="match status" value="1"/>
</dbReference>
<keyword evidence="2" id="KW-1185">Reference proteome</keyword>
<dbReference type="Gene3D" id="1.25.40.10">
    <property type="entry name" value="Tetratricopeptide repeat domain"/>
    <property type="match status" value="1"/>
</dbReference>
<gene>
    <name evidence="1" type="ORF">F6X51_19115</name>
</gene>
<evidence type="ECO:0000313" key="2">
    <source>
        <dbReference type="Proteomes" id="UP000441523"/>
    </source>
</evidence>
<accession>A0A6N6MKG1</accession>
<comment type="caution">
    <text evidence="1">The sequence shown here is derived from an EMBL/GenBank/DDBJ whole genome shotgun (WGS) entry which is preliminary data.</text>
</comment>
<sequence>MEDWASGLSTLREQMRRASEVATSLTPSKQVVASADDQAVVAMSAANEATESAIPAEAAPILSSAAIAPARNATPSTTALLERARRLLKLGDVAAARLLMDRAATDGNAEAEFALAETFDPSRLAAWRVRGVRPDTDKARSLYEQALRHGFAEAATRLSSLK</sequence>
<dbReference type="AlphaFoldDB" id="A0A6N6MKG1"/>
<reference evidence="1 2" key="1">
    <citation type="submission" date="2019-09" db="EMBL/GenBank/DDBJ databases">
        <title>YIM 132548 draft genome.</title>
        <authorList>
            <person name="Jiang L."/>
        </authorList>
    </citation>
    <scope>NUCLEOTIDE SEQUENCE [LARGE SCALE GENOMIC DNA]</scope>
    <source>
        <strain evidence="1 2">YIM 132548</strain>
    </source>
</reference>
<dbReference type="RefSeq" id="WP_150965263.1">
    <property type="nucleotide sequence ID" value="NZ_VZZJ01000018.1"/>
</dbReference>
<dbReference type="Proteomes" id="UP000441523">
    <property type="component" value="Unassembled WGS sequence"/>
</dbReference>
<proteinExistence type="predicted"/>
<organism evidence="1 2">
    <name type="scientific">Methylobacterium planeticum</name>
    <dbReference type="NCBI Taxonomy" id="2615211"/>
    <lineage>
        <taxon>Bacteria</taxon>
        <taxon>Pseudomonadati</taxon>
        <taxon>Pseudomonadota</taxon>
        <taxon>Alphaproteobacteria</taxon>
        <taxon>Hyphomicrobiales</taxon>
        <taxon>Methylobacteriaceae</taxon>
        <taxon>Methylobacterium</taxon>
    </lineage>
</organism>
<dbReference type="EMBL" id="VZZJ01000018">
    <property type="protein sequence ID" value="KAB1071668.1"/>
    <property type="molecule type" value="Genomic_DNA"/>
</dbReference>
<protein>
    <recommendedName>
        <fullName evidence="3">Sel1 repeat family protein</fullName>
    </recommendedName>
</protein>